<dbReference type="InterPro" id="IPR002747">
    <property type="entry name" value="SAM_OH_AdoTrfase"/>
</dbReference>
<evidence type="ECO:0000259" key="4">
    <source>
        <dbReference type="Pfam" id="PF20257"/>
    </source>
</evidence>
<dbReference type="EMBL" id="PFMD01000039">
    <property type="protein sequence ID" value="PIY96647.1"/>
    <property type="molecule type" value="Genomic_DNA"/>
</dbReference>
<reference evidence="5 6" key="1">
    <citation type="submission" date="2017-09" db="EMBL/GenBank/DDBJ databases">
        <title>Depth-based differentiation of microbial function through sediment-hosted aquifers and enrichment of novel symbionts in the deep terrestrial subsurface.</title>
        <authorList>
            <person name="Probst A.J."/>
            <person name="Ladd B."/>
            <person name="Jarett J.K."/>
            <person name="Geller-Mcgrath D.E."/>
            <person name="Sieber C.M."/>
            <person name="Emerson J.B."/>
            <person name="Anantharaman K."/>
            <person name="Thomas B.C."/>
            <person name="Malmstrom R."/>
            <person name="Stieglmeier M."/>
            <person name="Klingl A."/>
            <person name="Woyke T."/>
            <person name="Ryan C.M."/>
            <person name="Banfield J.F."/>
        </authorList>
    </citation>
    <scope>NUCLEOTIDE SEQUENCE [LARGE SCALE GENOMIC DNA]</scope>
    <source>
        <strain evidence="5">CG_4_10_14_0_8_um_filter_42_10</strain>
    </source>
</reference>
<name>A0A2M7RJE3_9BACT</name>
<dbReference type="PANTHER" id="PTHR35092:SF1">
    <property type="entry name" value="CHLORINASE MJ1651"/>
    <property type="match status" value="1"/>
</dbReference>
<accession>A0A2M7RJE3</accession>
<dbReference type="AlphaFoldDB" id="A0A2M7RJE3"/>
<feature type="domain" description="S-adenosyl-l-methionine hydroxide adenosyltransferase N-terminal" evidence="3">
    <location>
        <begin position="6"/>
        <end position="151"/>
    </location>
</feature>
<gene>
    <name evidence="5" type="ORF">COY66_03535</name>
</gene>
<comment type="similarity">
    <text evidence="2">Belongs to the SAM hydrolase / SAM-dependent halogenase family.</text>
</comment>
<dbReference type="InterPro" id="IPR046470">
    <property type="entry name" value="SAM_HAT_C"/>
</dbReference>
<evidence type="ECO:0000256" key="2">
    <source>
        <dbReference type="ARBA" id="ARBA00024035"/>
    </source>
</evidence>
<keyword evidence="1" id="KW-0949">S-adenosyl-L-methionine</keyword>
<dbReference type="Gene3D" id="3.40.50.10790">
    <property type="entry name" value="S-adenosyl-l-methionine hydroxide adenosyltransferase, N-terminal"/>
    <property type="match status" value="1"/>
</dbReference>
<dbReference type="SUPFAM" id="SSF101852">
    <property type="entry name" value="Bacterial fluorinating enzyme, C-terminal domain"/>
    <property type="match status" value="1"/>
</dbReference>
<comment type="caution">
    <text evidence="5">The sequence shown here is derived from an EMBL/GenBank/DDBJ whole genome shotgun (WGS) entry which is preliminary data.</text>
</comment>
<dbReference type="InterPro" id="IPR023227">
    <property type="entry name" value="SAM_OH_AdoTrfase_C_sf"/>
</dbReference>
<dbReference type="Pfam" id="PF01887">
    <property type="entry name" value="SAM_HAT_N"/>
    <property type="match status" value="1"/>
</dbReference>
<protein>
    <submittedName>
        <fullName evidence="5">Uncharacterized protein</fullName>
    </submittedName>
</protein>
<dbReference type="Pfam" id="PF20257">
    <property type="entry name" value="SAM_HAT_C"/>
    <property type="match status" value="1"/>
</dbReference>
<dbReference type="SUPFAM" id="SSF102522">
    <property type="entry name" value="Bacterial fluorinating enzyme, N-terminal domain"/>
    <property type="match status" value="1"/>
</dbReference>
<evidence type="ECO:0000259" key="3">
    <source>
        <dbReference type="Pfam" id="PF01887"/>
    </source>
</evidence>
<dbReference type="PANTHER" id="PTHR35092">
    <property type="entry name" value="CHLORINASE MJ1651"/>
    <property type="match status" value="1"/>
</dbReference>
<dbReference type="InterPro" id="IPR046469">
    <property type="entry name" value="SAM_HAT_N"/>
</dbReference>
<dbReference type="Proteomes" id="UP000230779">
    <property type="component" value="Unassembled WGS sequence"/>
</dbReference>
<feature type="domain" description="S-adenosyl-l-methionine hydroxide adenosyltransferase C-terminal" evidence="4">
    <location>
        <begin position="177"/>
        <end position="263"/>
    </location>
</feature>
<proteinExistence type="inferred from homology"/>
<evidence type="ECO:0000256" key="1">
    <source>
        <dbReference type="ARBA" id="ARBA00022691"/>
    </source>
</evidence>
<sequence>MKKPFISFTSDFGVQSQGVGVMEGVARSICPDAHIIHLMHGLPDFDIITGARTLETVNWLPIGYHVCVIDPGVGSKRRCLAIKTKRGDYLIGPANGVLIPASRVLGGIVKVVEITNSQYMRELISPIFHGRDIFAPIAAWLAKGTAIEELGPEINLKELIPPPYDEAILSGKEITARVISINKFGSFHLNILSSLWDKLGMQLNEVVELALPNEKIRLMFVKTFSDVIVNDPLIMKDDYGRMEVAINQGHFISKHPLGVGDKIIVRKIEK</sequence>
<dbReference type="Gene3D" id="2.40.30.90">
    <property type="entry name" value="Bacterial fluorinating enzyme like"/>
    <property type="match status" value="1"/>
</dbReference>
<dbReference type="PIRSF" id="PIRSF006779">
    <property type="entry name" value="UCP006779"/>
    <property type="match status" value="1"/>
</dbReference>
<organism evidence="5 6">
    <name type="scientific">Candidatus Kerfeldbacteria bacterium CG_4_10_14_0_8_um_filter_42_10</name>
    <dbReference type="NCBI Taxonomy" id="2014248"/>
    <lineage>
        <taxon>Bacteria</taxon>
        <taxon>Candidatus Kerfeldiibacteriota</taxon>
    </lineage>
</organism>
<evidence type="ECO:0000313" key="6">
    <source>
        <dbReference type="Proteomes" id="UP000230779"/>
    </source>
</evidence>
<dbReference type="InterPro" id="IPR023228">
    <property type="entry name" value="SAM_OH_AdoTrfase_N_sf"/>
</dbReference>
<evidence type="ECO:0000313" key="5">
    <source>
        <dbReference type="EMBL" id="PIY96647.1"/>
    </source>
</evidence>